<dbReference type="EMBL" id="ML220114">
    <property type="protein sequence ID" value="TGZ83446.1"/>
    <property type="molecule type" value="Genomic_DNA"/>
</dbReference>
<keyword evidence="4 5" id="KW-0472">Membrane</keyword>
<keyword evidence="2 5" id="KW-0812">Transmembrane</keyword>
<dbReference type="FunCoup" id="A0A4S2N330">
    <property type="interactions" value="37"/>
</dbReference>
<name>A0A4S2N330_9PEZI</name>
<sequence>MDNLAPPEPDLPHHRHHIPYYVLPLISAAVWIGTLWAMMIVWLAEGQPFYASMSETQSIAYISDVGADILRPLFITGCAITGIFFFLSLCATRSNHDLLRRKERVLDWASIISALVGAVSLIMLAVMDTLRHPDWHRGWLLFFMLGVVLSALFTTIEYRFLGKTFRQTKIIYLSYRFKQFIVIVEVALSISFGACMYKKKHNAGAIIEWLIAFLFTFYVLSFFFDLRPRASTKGIMTPEELHELRERQRQTRRPGIQRFFPQRRDVDPGQGGTVNGGV</sequence>
<feature type="transmembrane region" description="Helical" evidence="5">
    <location>
        <begin position="21"/>
        <end position="44"/>
    </location>
</feature>
<evidence type="ECO:0000256" key="3">
    <source>
        <dbReference type="ARBA" id="ARBA00022989"/>
    </source>
</evidence>
<feature type="transmembrane region" description="Helical" evidence="5">
    <location>
        <begin position="180"/>
        <end position="197"/>
    </location>
</feature>
<reference evidence="7 8" key="1">
    <citation type="submission" date="2019-04" db="EMBL/GenBank/DDBJ databases">
        <title>Comparative genomics and transcriptomics to analyze fruiting body development in filamentous ascomycetes.</title>
        <authorList>
            <consortium name="DOE Joint Genome Institute"/>
            <person name="Lutkenhaus R."/>
            <person name="Traeger S."/>
            <person name="Breuer J."/>
            <person name="Kuo A."/>
            <person name="Lipzen A."/>
            <person name="Pangilinan J."/>
            <person name="Dilworth D."/>
            <person name="Sandor L."/>
            <person name="Poggeler S."/>
            <person name="Barry K."/>
            <person name="Grigoriev I.V."/>
            <person name="Nowrousian M."/>
        </authorList>
    </citation>
    <scope>NUCLEOTIDE SEQUENCE [LARGE SCALE GENOMIC DNA]</scope>
    <source>
        <strain evidence="7 8">CBS 389.68</strain>
    </source>
</reference>
<evidence type="ECO:0000256" key="2">
    <source>
        <dbReference type="ARBA" id="ARBA00022692"/>
    </source>
</evidence>
<feature type="transmembrane region" description="Helical" evidence="5">
    <location>
        <begin position="139"/>
        <end position="160"/>
    </location>
</feature>
<keyword evidence="8" id="KW-1185">Reference proteome</keyword>
<gene>
    <name evidence="7" type="ORF">EX30DRAFT_339622</name>
</gene>
<dbReference type="Pfam" id="PF10277">
    <property type="entry name" value="Frag1"/>
    <property type="match status" value="1"/>
</dbReference>
<dbReference type="PANTHER" id="PTHR21324:SF2">
    <property type="entry name" value="EG:22E5.9 PROTEIN"/>
    <property type="match status" value="1"/>
</dbReference>
<dbReference type="InterPro" id="IPR050911">
    <property type="entry name" value="DRAM/TMEM150_Autophagy_Mod"/>
</dbReference>
<keyword evidence="3 5" id="KW-1133">Transmembrane helix</keyword>
<proteinExistence type="predicted"/>
<accession>A0A4S2N330</accession>
<evidence type="ECO:0000313" key="7">
    <source>
        <dbReference type="EMBL" id="TGZ83446.1"/>
    </source>
</evidence>
<evidence type="ECO:0000259" key="6">
    <source>
        <dbReference type="Pfam" id="PF10277"/>
    </source>
</evidence>
<evidence type="ECO:0000313" key="8">
    <source>
        <dbReference type="Proteomes" id="UP000298138"/>
    </source>
</evidence>
<organism evidence="7 8">
    <name type="scientific">Ascodesmis nigricans</name>
    <dbReference type="NCBI Taxonomy" id="341454"/>
    <lineage>
        <taxon>Eukaryota</taxon>
        <taxon>Fungi</taxon>
        <taxon>Dikarya</taxon>
        <taxon>Ascomycota</taxon>
        <taxon>Pezizomycotina</taxon>
        <taxon>Pezizomycetes</taxon>
        <taxon>Pezizales</taxon>
        <taxon>Ascodesmidaceae</taxon>
        <taxon>Ascodesmis</taxon>
    </lineage>
</organism>
<dbReference type="Proteomes" id="UP000298138">
    <property type="component" value="Unassembled WGS sequence"/>
</dbReference>
<dbReference type="InterPro" id="IPR019402">
    <property type="entry name" value="CWH43_N"/>
</dbReference>
<comment type="subcellular location">
    <subcellularLocation>
        <location evidence="1">Endomembrane system</location>
        <topology evidence="1">Multi-pass membrane protein</topology>
    </subcellularLocation>
</comment>
<feature type="domain" description="CWH43-like N-terminal" evidence="6">
    <location>
        <begin position="20"/>
        <end position="228"/>
    </location>
</feature>
<dbReference type="InParanoid" id="A0A4S2N330"/>
<feature type="transmembrane region" description="Helical" evidence="5">
    <location>
        <begin position="105"/>
        <end position="127"/>
    </location>
</feature>
<dbReference type="GO" id="GO:0005886">
    <property type="term" value="C:plasma membrane"/>
    <property type="evidence" value="ECO:0007669"/>
    <property type="project" value="TreeGrafter"/>
</dbReference>
<feature type="transmembrane region" description="Helical" evidence="5">
    <location>
        <begin position="203"/>
        <end position="224"/>
    </location>
</feature>
<evidence type="ECO:0000256" key="5">
    <source>
        <dbReference type="SAM" id="Phobius"/>
    </source>
</evidence>
<dbReference type="GO" id="GO:0012505">
    <property type="term" value="C:endomembrane system"/>
    <property type="evidence" value="ECO:0007669"/>
    <property type="project" value="UniProtKB-SubCell"/>
</dbReference>
<protein>
    <recommendedName>
        <fullName evidence="6">CWH43-like N-terminal domain-containing protein</fullName>
    </recommendedName>
</protein>
<dbReference type="PANTHER" id="PTHR21324">
    <property type="entry name" value="FASTING-INDUCIBLE INTEGRAL MEMBRANE PROTEIN TM6P1-RELATED"/>
    <property type="match status" value="1"/>
</dbReference>
<evidence type="ECO:0000256" key="1">
    <source>
        <dbReference type="ARBA" id="ARBA00004127"/>
    </source>
</evidence>
<dbReference type="STRING" id="341454.A0A4S2N330"/>
<dbReference type="AlphaFoldDB" id="A0A4S2N330"/>
<dbReference type="OrthoDB" id="10032492at2759"/>
<evidence type="ECO:0000256" key="4">
    <source>
        <dbReference type="ARBA" id="ARBA00023136"/>
    </source>
</evidence>
<feature type="transmembrane region" description="Helical" evidence="5">
    <location>
        <begin position="73"/>
        <end position="93"/>
    </location>
</feature>